<proteinExistence type="predicted"/>
<dbReference type="RefSeq" id="WP_145832190.1">
    <property type="nucleotide sequence ID" value="NZ_VLLA01000044.1"/>
</dbReference>
<comment type="caution">
    <text evidence="1">The sequence shown here is derived from an EMBL/GenBank/DDBJ whole genome shotgun (WGS) entry which is preliminary data.</text>
</comment>
<dbReference type="AlphaFoldDB" id="A0A562QQE6"/>
<sequence>MQHFDHEKLEDKLLMRLVDMYLDMPELRVLLRPEQQRRVLEALRTLSEETSLLLNGTRSSAAEKDAKIDAALRRFISRCVKLIASPY</sequence>
<dbReference type="EMBL" id="VLLA01000044">
    <property type="protein sequence ID" value="TWI58296.1"/>
    <property type="molecule type" value="Genomic_DNA"/>
</dbReference>
<accession>A0A562QQE6</accession>
<dbReference type="Proteomes" id="UP000316291">
    <property type="component" value="Unassembled WGS sequence"/>
</dbReference>
<protein>
    <submittedName>
        <fullName evidence="1">Uncharacterized protein</fullName>
    </submittedName>
</protein>
<name>A0A562QQE6_9BRAD</name>
<evidence type="ECO:0000313" key="2">
    <source>
        <dbReference type="Proteomes" id="UP000316291"/>
    </source>
</evidence>
<organism evidence="1 2">
    <name type="scientific">Bradyrhizobium huanghuaihaiense</name>
    <dbReference type="NCBI Taxonomy" id="990078"/>
    <lineage>
        <taxon>Bacteria</taxon>
        <taxon>Pseudomonadati</taxon>
        <taxon>Pseudomonadota</taxon>
        <taxon>Alphaproteobacteria</taxon>
        <taxon>Hyphomicrobiales</taxon>
        <taxon>Nitrobacteraceae</taxon>
        <taxon>Bradyrhizobium</taxon>
    </lineage>
</organism>
<keyword evidence="2" id="KW-1185">Reference proteome</keyword>
<evidence type="ECO:0000313" key="1">
    <source>
        <dbReference type="EMBL" id="TWI58296.1"/>
    </source>
</evidence>
<gene>
    <name evidence="1" type="ORF">IQ16_08202</name>
</gene>
<reference evidence="1 2" key="1">
    <citation type="journal article" date="2015" name="Stand. Genomic Sci.">
        <title>Genomic Encyclopedia of Bacterial and Archaeal Type Strains, Phase III: the genomes of soil and plant-associated and newly described type strains.</title>
        <authorList>
            <person name="Whitman W.B."/>
            <person name="Woyke T."/>
            <person name="Klenk H.P."/>
            <person name="Zhou Y."/>
            <person name="Lilburn T.G."/>
            <person name="Beck B.J."/>
            <person name="De Vos P."/>
            <person name="Vandamme P."/>
            <person name="Eisen J.A."/>
            <person name="Garrity G."/>
            <person name="Hugenholtz P."/>
            <person name="Kyrpides N.C."/>
        </authorList>
    </citation>
    <scope>NUCLEOTIDE SEQUENCE [LARGE SCALE GENOMIC DNA]</scope>
    <source>
        <strain evidence="1 2">CGMCC 1.10948</strain>
    </source>
</reference>